<protein>
    <submittedName>
        <fullName evidence="1">Uncharacterized protein</fullName>
    </submittedName>
</protein>
<dbReference type="AlphaFoldDB" id="A0A9Q3CBQ4"/>
<proteinExistence type="predicted"/>
<dbReference type="OrthoDB" id="2506710at2759"/>
<dbReference type="EMBL" id="AVOT02006144">
    <property type="protein sequence ID" value="MBW0480873.1"/>
    <property type="molecule type" value="Genomic_DNA"/>
</dbReference>
<keyword evidence="2" id="KW-1185">Reference proteome</keyword>
<evidence type="ECO:0000313" key="2">
    <source>
        <dbReference type="Proteomes" id="UP000765509"/>
    </source>
</evidence>
<organism evidence="1 2">
    <name type="scientific">Austropuccinia psidii MF-1</name>
    <dbReference type="NCBI Taxonomy" id="1389203"/>
    <lineage>
        <taxon>Eukaryota</taxon>
        <taxon>Fungi</taxon>
        <taxon>Dikarya</taxon>
        <taxon>Basidiomycota</taxon>
        <taxon>Pucciniomycotina</taxon>
        <taxon>Pucciniomycetes</taxon>
        <taxon>Pucciniales</taxon>
        <taxon>Sphaerophragmiaceae</taxon>
        <taxon>Austropuccinia</taxon>
    </lineage>
</organism>
<gene>
    <name evidence="1" type="ORF">O181_020588</name>
</gene>
<name>A0A9Q3CBQ4_9BASI</name>
<sequence>MRQDHGKHSRPWWKERIISKRENDSRIFRMKNSFEEAIFNVERDRPIPWLLKDKERLTSLHPDLLETMVHKMILRKYGGDIEHSIRSRCIETCSAEYYIHAMEDITTRTKIG</sequence>
<reference evidence="1" key="1">
    <citation type="submission" date="2021-03" db="EMBL/GenBank/DDBJ databases">
        <title>Draft genome sequence of rust myrtle Austropuccinia psidii MF-1, a brazilian biotype.</title>
        <authorList>
            <person name="Quecine M.C."/>
            <person name="Pachon D.M.R."/>
            <person name="Bonatelli M.L."/>
            <person name="Correr F.H."/>
            <person name="Franceschini L.M."/>
            <person name="Leite T.F."/>
            <person name="Margarido G.R.A."/>
            <person name="Almeida C.A."/>
            <person name="Ferrarezi J.A."/>
            <person name="Labate C.A."/>
        </authorList>
    </citation>
    <scope>NUCLEOTIDE SEQUENCE</scope>
    <source>
        <strain evidence="1">MF-1</strain>
    </source>
</reference>
<accession>A0A9Q3CBQ4</accession>
<dbReference type="Proteomes" id="UP000765509">
    <property type="component" value="Unassembled WGS sequence"/>
</dbReference>
<comment type="caution">
    <text evidence="1">The sequence shown here is derived from an EMBL/GenBank/DDBJ whole genome shotgun (WGS) entry which is preliminary data.</text>
</comment>
<evidence type="ECO:0000313" key="1">
    <source>
        <dbReference type="EMBL" id="MBW0480873.1"/>
    </source>
</evidence>